<dbReference type="InterPro" id="IPR027124">
    <property type="entry name" value="Swc5/CFDP1/2"/>
</dbReference>
<feature type="compositionally biased region" description="Acidic residues" evidence="3">
    <location>
        <begin position="12"/>
        <end position="38"/>
    </location>
</feature>
<keyword evidence="6" id="KW-1185">Reference proteome</keyword>
<proteinExistence type="predicted"/>
<feature type="compositionally biased region" description="Basic and acidic residues" evidence="3">
    <location>
        <begin position="157"/>
        <end position="176"/>
    </location>
</feature>
<protein>
    <recommendedName>
        <fullName evidence="1">Craniofacial development protein 1</fullName>
    </recommendedName>
    <alternativeName>
        <fullName evidence="2">Bucentaur</fullName>
    </alternativeName>
</protein>
<dbReference type="PROSITE" id="PS51279">
    <property type="entry name" value="BCNT_C"/>
    <property type="match status" value="1"/>
</dbReference>
<evidence type="ECO:0000313" key="5">
    <source>
        <dbReference type="EMBL" id="CAJ0592852.1"/>
    </source>
</evidence>
<dbReference type="PANTHER" id="PTHR48407:SF1">
    <property type="entry name" value="CRANIOFACIAL DEVELOPMENT PROTEIN 1"/>
    <property type="match status" value="1"/>
</dbReference>
<feature type="domain" description="BCNT-C" evidence="4">
    <location>
        <begin position="178"/>
        <end position="258"/>
    </location>
</feature>
<evidence type="ECO:0000256" key="1">
    <source>
        <dbReference type="ARBA" id="ARBA00019033"/>
    </source>
</evidence>
<evidence type="ECO:0000256" key="2">
    <source>
        <dbReference type="ARBA" id="ARBA00030244"/>
    </source>
</evidence>
<dbReference type="InterPro" id="IPR011421">
    <property type="entry name" value="BCNT-C"/>
</dbReference>
<accession>A0AA36DTL0</accession>
<dbReference type="EMBL" id="CATQJL010000112">
    <property type="protein sequence ID" value="CAJ0592852.1"/>
    <property type="molecule type" value="Genomic_DNA"/>
</dbReference>
<dbReference type="PANTHER" id="PTHR48407">
    <property type="entry name" value="CRANIOFACIAL DEVELOPMENT PROTEIN 1"/>
    <property type="match status" value="1"/>
</dbReference>
<sequence length="259" mass="29014">MADLDSDYHSSDDEDYVPEEGVEDVDYPSGEEENEVNEDSGKPSTKRKRAGKDKPPESSEKPSTSTDGNVEDDAKAAFLALMSEDDPILGRKRAEVVQSSSESPKKNELEESAATASTSSPTTNVAESKSEEKSTTVITEVFDFAGDEVKVQRVVTEEEAKEIEAKEKRKENDKTKKPPKRLGLGGALTLLAKKPKMSVLDKSNLDWATFKEEHHLKEELETFNRGKNGYLDRMEFLSRTDYREFEKEKALRNSSRKPI</sequence>
<reference evidence="5" key="1">
    <citation type="submission" date="2023-07" db="EMBL/GenBank/DDBJ databases">
        <authorList>
            <consortium name="CYATHOMIX"/>
        </authorList>
    </citation>
    <scope>NUCLEOTIDE SEQUENCE</scope>
    <source>
        <strain evidence="5">N/A</strain>
    </source>
</reference>
<evidence type="ECO:0000256" key="3">
    <source>
        <dbReference type="SAM" id="MobiDB-lite"/>
    </source>
</evidence>
<dbReference type="Proteomes" id="UP001176961">
    <property type="component" value="Unassembled WGS sequence"/>
</dbReference>
<dbReference type="Pfam" id="PF07572">
    <property type="entry name" value="BCNT"/>
    <property type="match status" value="1"/>
</dbReference>
<feature type="region of interest" description="Disordered" evidence="3">
    <location>
        <begin position="1"/>
        <end position="134"/>
    </location>
</feature>
<comment type="caution">
    <text evidence="5">The sequence shown here is derived from an EMBL/GenBank/DDBJ whole genome shotgun (WGS) entry which is preliminary data.</text>
</comment>
<gene>
    <name evidence="5" type="ORF">CYNAS_LOCUS4835</name>
</gene>
<organism evidence="5 6">
    <name type="scientific">Cylicocyclus nassatus</name>
    <name type="common">Nematode worm</name>
    <dbReference type="NCBI Taxonomy" id="53992"/>
    <lineage>
        <taxon>Eukaryota</taxon>
        <taxon>Metazoa</taxon>
        <taxon>Ecdysozoa</taxon>
        <taxon>Nematoda</taxon>
        <taxon>Chromadorea</taxon>
        <taxon>Rhabditida</taxon>
        <taxon>Rhabditina</taxon>
        <taxon>Rhabditomorpha</taxon>
        <taxon>Strongyloidea</taxon>
        <taxon>Strongylidae</taxon>
        <taxon>Cylicocyclus</taxon>
    </lineage>
</organism>
<feature type="compositionally biased region" description="Low complexity" evidence="3">
    <location>
        <begin position="112"/>
        <end position="123"/>
    </location>
</feature>
<dbReference type="AlphaFoldDB" id="A0AA36DTL0"/>
<evidence type="ECO:0000313" key="6">
    <source>
        <dbReference type="Proteomes" id="UP001176961"/>
    </source>
</evidence>
<dbReference type="GO" id="GO:0000812">
    <property type="term" value="C:Swr1 complex"/>
    <property type="evidence" value="ECO:0007669"/>
    <property type="project" value="TreeGrafter"/>
</dbReference>
<feature type="compositionally biased region" description="Basic and acidic residues" evidence="3">
    <location>
        <begin position="1"/>
        <end position="11"/>
    </location>
</feature>
<name>A0AA36DTL0_CYLNA</name>
<feature type="region of interest" description="Disordered" evidence="3">
    <location>
        <begin position="157"/>
        <end position="184"/>
    </location>
</feature>
<evidence type="ECO:0000259" key="4">
    <source>
        <dbReference type="PROSITE" id="PS51279"/>
    </source>
</evidence>